<dbReference type="EMBL" id="CP001804">
    <property type="protein sequence ID" value="ACY14059.1"/>
    <property type="molecule type" value="Genomic_DNA"/>
</dbReference>
<feature type="domain" description="HTH cro/C1-type" evidence="2">
    <location>
        <begin position="18"/>
        <end position="72"/>
    </location>
</feature>
<evidence type="ECO:0000313" key="4">
    <source>
        <dbReference type="Proteomes" id="UP000001880"/>
    </source>
</evidence>
<proteinExistence type="predicted"/>
<gene>
    <name evidence="3" type="ordered locus">Hoch_1507</name>
</gene>
<sequence length="260" mass="29168">MAREVSHTPQKSKFGDRLVSFLEKRELSQTELAKMAGIERSTLNRLANNKREPRTEEVEWLAAALKISVDELVAGVEFDSEPPERDEREAELAARVLKAEAICNSATARVASLEKSLAETRAEIEKERAAARKKEAAMRKEAEEDVASLEEEYEQRERDMRATFSDKLDRLREKSLKREAQMRSDLWNLRQDLFTKEMTISDAETQIAILQKRNAALEKAISGAKAATVIGALFGTAFGAALGSASGKSSYDEDYDDDEY</sequence>
<evidence type="ECO:0000256" key="1">
    <source>
        <dbReference type="SAM" id="Coils"/>
    </source>
</evidence>
<dbReference type="HOGENOM" id="CLU_1068609_0_0_7"/>
<feature type="coiled-coil region" evidence="1">
    <location>
        <begin position="103"/>
        <end position="159"/>
    </location>
</feature>
<dbReference type="Gene3D" id="1.10.260.40">
    <property type="entry name" value="lambda repressor-like DNA-binding domains"/>
    <property type="match status" value="1"/>
</dbReference>
<feature type="coiled-coil region" evidence="1">
    <location>
        <begin position="200"/>
        <end position="227"/>
    </location>
</feature>
<dbReference type="SUPFAM" id="SSF47413">
    <property type="entry name" value="lambda repressor-like DNA-binding domains"/>
    <property type="match status" value="1"/>
</dbReference>
<dbReference type="SMART" id="SM00530">
    <property type="entry name" value="HTH_XRE"/>
    <property type="match status" value="1"/>
</dbReference>
<dbReference type="InterPro" id="IPR001387">
    <property type="entry name" value="Cro/C1-type_HTH"/>
</dbReference>
<keyword evidence="1" id="KW-0175">Coiled coil</keyword>
<dbReference type="OrthoDB" id="513181at2"/>
<dbReference type="KEGG" id="hoh:Hoch_1507"/>
<dbReference type="CDD" id="cd00093">
    <property type="entry name" value="HTH_XRE"/>
    <property type="match status" value="1"/>
</dbReference>
<accession>D0LVS5</accession>
<keyword evidence="4" id="KW-1185">Reference proteome</keyword>
<dbReference type="eggNOG" id="COG3093">
    <property type="taxonomic scope" value="Bacteria"/>
</dbReference>
<dbReference type="InterPro" id="IPR010982">
    <property type="entry name" value="Lambda_DNA-bd_dom_sf"/>
</dbReference>
<name>D0LVS5_HALO1</name>
<dbReference type="GO" id="GO:0003677">
    <property type="term" value="F:DNA binding"/>
    <property type="evidence" value="ECO:0007669"/>
    <property type="project" value="InterPro"/>
</dbReference>
<dbReference type="RefSeq" id="WP_012826668.1">
    <property type="nucleotide sequence ID" value="NC_013440.1"/>
</dbReference>
<evidence type="ECO:0000313" key="3">
    <source>
        <dbReference type="EMBL" id="ACY14059.1"/>
    </source>
</evidence>
<dbReference type="Proteomes" id="UP000001880">
    <property type="component" value="Chromosome"/>
</dbReference>
<evidence type="ECO:0000259" key="2">
    <source>
        <dbReference type="PROSITE" id="PS50943"/>
    </source>
</evidence>
<dbReference type="PROSITE" id="PS50943">
    <property type="entry name" value="HTH_CROC1"/>
    <property type="match status" value="1"/>
</dbReference>
<dbReference type="AlphaFoldDB" id="D0LVS5"/>
<reference evidence="3 4" key="1">
    <citation type="journal article" date="2010" name="Stand. Genomic Sci.">
        <title>Complete genome sequence of Haliangium ochraceum type strain (SMP-2).</title>
        <authorList>
            <consortium name="US DOE Joint Genome Institute (JGI-PGF)"/>
            <person name="Ivanova N."/>
            <person name="Daum C."/>
            <person name="Lang E."/>
            <person name="Abt B."/>
            <person name="Kopitz M."/>
            <person name="Saunders E."/>
            <person name="Lapidus A."/>
            <person name="Lucas S."/>
            <person name="Glavina Del Rio T."/>
            <person name="Nolan M."/>
            <person name="Tice H."/>
            <person name="Copeland A."/>
            <person name="Cheng J.F."/>
            <person name="Chen F."/>
            <person name="Bruce D."/>
            <person name="Goodwin L."/>
            <person name="Pitluck S."/>
            <person name="Mavromatis K."/>
            <person name="Pati A."/>
            <person name="Mikhailova N."/>
            <person name="Chen A."/>
            <person name="Palaniappan K."/>
            <person name="Land M."/>
            <person name="Hauser L."/>
            <person name="Chang Y.J."/>
            <person name="Jeffries C.D."/>
            <person name="Detter J.C."/>
            <person name="Brettin T."/>
            <person name="Rohde M."/>
            <person name="Goker M."/>
            <person name="Bristow J."/>
            <person name="Markowitz V."/>
            <person name="Eisen J.A."/>
            <person name="Hugenholtz P."/>
            <person name="Kyrpides N.C."/>
            <person name="Klenk H.P."/>
        </authorList>
    </citation>
    <scope>NUCLEOTIDE SEQUENCE [LARGE SCALE GENOMIC DNA]</scope>
    <source>
        <strain evidence="4">DSM 14365 / CIP 107738 / JCM 11303 / AJ 13395 / SMP-2</strain>
    </source>
</reference>
<dbReference type="Pfam" id="PF01381">
    <property type="entry name" value="HTH_3"/>
    <property type="match status" value="1"/>
</dbReference>
<organism evidence="3 4">
    <name type="scientific">Haliangium ochraceum (strain DSM 14365 / JCM 11303 / SMP-2)</name>
    <dbReference type="NCBI Taxonomy" id="502025"/>
    <lineage>
        <taxon>Bacteria</taxon>
        <taxon>Pseudomonadati</taxon>
        <taxon>Myxococcota</taxon>
        <taxon>Polyangia</taxon>
        <taxon>Haliangiales</taxon>
        <taxon>Kofleriaceae</taxon>
        <taxon>Haliangium</taxon>
    </lineage>
</organism>
<protein>
    <submittedName>
        <fullName evidence="3">Transcriptional regulator, XRE family</fullName>
    </submittedName>
</protein>